<keyword evidence="2" id="KW-0732">Signal</keyword>
<dbReference type="InterPro" id="IPR006311">
    <property type="entry name" value="TAT_signal"/>
</dbReference>
<feature type="chain" id="PRO_5038590416" description="Secreted protein" evidence="2">
    <location>
        <begin position="24"/>
        <end position="159"/>
    </location>
</feature>
<proteinExistence type="predicted"/>
<dbReference type="EMBL" id="JACHNH010000001">
    <property type="protein sequence ID" value="MBB4764683.1"/>
    <property type="molecule type" value="Genomic_DNA"/>
</dbReference>
<protein>
    <recommendedName>
        <fullName evidence="5">Secreted protein</fullName>
    </recommendedName>
</protein>
<evidence type="ECO:0000313" key="3">
    <source>
        <dbReference type="EMBL" id="MBB4764683.1"/>
    </source>
</evidence>
<organism evidence="3 4">
    <name type="scientific">Actinoplanes digitatis</name>
    <dbReference type="NCBI Taxonomy" id="1868"/>
    <lineage>
        <taxon>Bacteria</taxon>
        <taxon>Bacillati</taxon>
        <taxon>Actinomycetota</taxon>
        <taxon>Actinomycetes</taxon>
        <taxon>Micromonosporales</taxon>
        <taxon>Micromonosporaceae</taxon>
        <taxon>Actinoplanes</taxon>
    </lineage>
</organism>
<evidence type="ECO:0000256" key="1">
    <source>
        <dbReference type="SAM" id="MobiDB-lite"/>
    </source>
</evidence>
<dbReference type="PROSITE" id="PS51318">
    <property type="entry name" value="TAT"/>
    <property type="match status" value="1"/>
</dbReference>
<comment type="caution">
    <text evidence="3">The sequence shown here is derived from an EMBL/GenBank/DDBJ whole genome shotgun (WGS) entry which is preliminary data.</text>
</comment>
<name>A0A7W7I1D0_9ACTN</name>
<feature type="signal peptide" evidence="2">
    <location>
        <begin position="1"/>
        <end position="23"/>
    </location>
</feature>
<gene>
    <name evidence="3" type="ORF">BJ971_005239</name>
</gene>
<reference evidence="3 4" key="1">
    <citation type="submission" date="2020-08" db="EMBL/GenBank/DDBJ databases">
        <title>Sequencing the genomes of 1000 actinobacteria strains.</title>
        <authorList>
            <person name="Klenk H.-P."/>
        </authorList>
    </citation>
    <scope>NUCLEOTIDE SEQUENCE [LARGE SCALE GENOMIC DNA]</scope>
    <source>
        <strain evidence="3 4">DSM 43149</strain>
    </source>
</reference>
<feature type="region of interest" description="Disordered" evidence="1">
    <location>
        <begin position="132"/>
        <end position="159"/>
    </location>
</feature>
<dbReference type="AlphaFoldDB" id="A0A7W7I1D0"/>
<keyword evidence="4" id="KW-1185">Reference proteome</keyword>
<sequence>MKRVITRAGVVAVVAALAPAAPAAPAAAAPVPATAIVLERSGGLTGAQESFAVDRSTPGGQRPLRLAGSPAFRKLRGSYPPRDPCCDLYSYRLTVVYRGGGHKTVTTVQGAAAPRVLWDVIGSVERVGACPLSPMPATAPRGTHDSGPPPPRKEERGRC</sequence>
<dbReference type="RefSeq" id="WP_184995841.1">
    <property type="nucleotide sequence ID" value="NZ_BOMK01000003.1"/>
</dbReference>
<evidence type="ECO:0000313" key="4">
    <source>
        <dbReference type="Proteomes" id="UP000578112"/>
    </source>
</evidence>
<accession>A0A7W7I1D0</accession>
<evidence type="ECO:0000256" key="2">
    <source>
        <dbReference type="SAM" id="SignalP"/>
    </source>
</evidence>
<evidence type="ECO:0008006" key="5">
    <source>
        <dbReference type="Google" id="ProtNLM"/>
    </source>
</evidence>
<dbReference type="Proteomes" id="UP000578112">
    <property type="component" value="Unassembled WGS sequence"/>
</dbReference>